<dbReference type="Gene3D" id="3.90.105.10">
    <property type="entry name" value="Molybdopterin biosynthesis moea protein, domain 2"/>
    <property type="match status" value="1"/>
</dbReference>
<dbReference type="InterPro" id="IPR036135">
    <property type="entry name" value="MoeA_linker/N_sf"/>
</dbReference>
<comment type="caution">
    <text evidence="8">The sequence shown here is derived from an EMBL/GenBank/DDBJ whole genome shotgun (WGS) entry which is preliminary data.</text>
</comment>
<evidence type="ECO:0000256" key="5">
    <source>
        <dbReference type="ARBA" id="ARBA00047317"/>
    </source>
</evidence>
<dbReference type="Pfam" id="PF00994">
    <property type="entry name" value="MoCF_biosynth"/>
    <property type="match status" value="1"/>
</dbReference>
<dbReference type="OrthoDB" id="9804758at2"/>
<dbReference type="InterPro" id="IPR036425">
    <property type="entry name" value="MoaB/Mog-like_dom_sf"/>
</dbReference>
<dbReference type="InterPro" id="IPR001453">
    <property type="entry name" value="MoaB/Mog_dom"/>
</dbReference>
<dbReference type="SUPFAM" id="SSF63867">
    <property type="entry name" value="MoeA C-terminal domain-like"/>
    <property type="match status" value="1"/>
</dbReference>
<dbReference type="EMBL" id="VDMB01000018">
    <property type="protein sequence ID" value="TYT73881.1"/>
    <property type="molecule type" value="Genomic_DNA"/>
</dbReference>
<evidence type="ECO:0000256" key="4">
    <source>
        <dbReference type="ARBA" id="ARBA00023150"/>
    </source>
</evidence>
<dbReference type="Gene3D" id="3.40.980.10">
    <property type="entry name" value="MoaB/Mog-like domain"/>
    <property type="match status" value="1"/>
</dbReference>
<sequence>MMSRRNIYLSMIPLEQARQLTLETFGQITKKHESLHASEATGRVLAEAVFAAVSSPPFHVAAMDGYAIRAEETFHASEQSPVFLQEEKNAFPVNTGQVLQEGCDAVVMIEKVTPEKTGLRIEAPVFPWQHVRKIGEDIVATEMLFPATHGITPYCIGALLSAGVRQVPVLAEPGVLILPTGSELVDAKRDPALLKPGEVIESNSHVLGKLSEACGGRWITAPPINDEIHLLAKFIQDAASRKDVDIILTVGGSSAGSHDFTRLALEEIGEILFHGITMMPGKPVVLGKVAGKPVFGIPGYPVSAILAFEELVKPLIRSILGRRDIPRPSCPVFLSKAIPSKLGLEEFVRVRLAEVYGRTIAAPLPRGAGCITSITEADAILRIPAHSEGMAAGSEAMAELLRPLEEIHNTLLVTGSHDNALDLLANELKPMGIRLSSSHVGSMGGLLAIRSRSCHMAGSHLLDPEDGSYNQNAIRRVLPDIPVCRLHLAVRIQGFIVAKGNPHEILGVQDLTRTEIRFINRQPGSGTRILLDYELQKNCIATHTIRGYDNEETTHMAVAAAILGGSADAGLGIAAAAGALGLDFVPLTPETYELIFPAELEKTPRIQAVIKILSSEEFKLSLEKLGGYDTKKTGTIIRPENSQS</sequence>
<dbReference type="Pfam" id="PF03453">
    <property type="entry name" value="MoeA_N"/>
    <property type="match status" value="1"/>
</dbReference>
<evidence type="ECO:0000256" key="2">
    <source>
        <dbReference type="ARBA" id="ARBA00005046"/>
    </source>
</evidence>
<dbReference type="InterPro" id="IPR005110">
    <property type="entry name" value="MoeA_linker/N"/>
</dbReference>
<dbReference type="NCBIfam" id="NF011068">
    <property type="entry name" value="PRK14498.1"/>
    <property type="match status" value="1"/>
</dbReference>
<comment type="similarity">
    <text evidence="3 6">Belongs to the MoeA family.</text>
</comment>
<evidence type="ECO:0000256" key="6">
    <source>
        <dbReference type="RuleBase" id="RU365090"/>
    </source>
</evidence>
<dbReference type="GO" id="GO:0005829">
    <property type="term" value="C:cytosol"/>
    <property type="evidence" value="ECO:0007669"/>
    <property type="project" value="TreeGrafter"/>
</dbReference>
<dbReference type="UniPathway" id="UPA00344"/>
<dbReference type="AlphaFoldDB" id="A0A5S5MDU7"/>
<dbReference type="Pfam" id="PF12727">
    <property type="entry name" value="PBP_like"/>
    <property type="match status" value="1"/>
</dbReference>
<keyword evidence="4 6" id="KW-0501">Molybdenum cofactor biosynthesis</keyword>
<keyword evidence="6" id="KW-0460">Magnesium</keyword>
<evidence type="ECO:0000313" key="8">
    <source>
        <dbReference type="EMBL" id="TYT73881.1"/>
    </source>
</evidence>
<organism evidence="8 9">
    <name type="scientific">Desulfobotulus mexicanus</name>
    <dbReference type="NCBI Taxonomy" id="2586642"/>
    <lineage>
        <taxon>Bacteria</taxon>
        <taxon>Pseudomonadati</taxon>
        <taxon>Thermodesulfobacteriota</taxon>
        <taxon>Desulfobacteria</taxon>
        <taxon>Desulfobacterales</taxon>
        <taxon>Desulfobacteraceae</taxon>
        <taxon>Desulfobotulus</taxon>
    </lineage>
</organism>
<dbReference type="GO" id="GO:0061599">
    <property type="term" value="F:molybdopterin molybdotransferase activity"/>
    <property type="evidence" value="ECO:0007669"/>
    <property type="project" value="UniProtKB-UniRule"/>
</dbReference>
<dbReference type="EC" id="2.10.1.1" evidence="6"/>
<keyword evidence="9" id="KW-1185">Reference proteome</keyword>
<evidence type="ECO:0000256" key="1">
    <source>
        <dbReference type="ARBA" id="ARBA00002901"/>
    </source>
</evidence>
<reference evidence="8 9" key="1">
    <citation type="submission" date="2019-06" db="EMBL/GenBank/DDBJ databases">
        <title>Desulfobotulus mexicanus sp. nov., a novel sulfate-reducing bacterium isolated from the sediment of an alkaline crater lake in Mexico.</title>
        <authorList>
            <person name="Hirschler-Rea A."/>
        </authorList>
    </citation>
    <scope>NUCLEOTIDE SEQUENCE [LARGE SCALE GENOMIC DNA]</scope>
    <source>
        <strain evidence="8 9">PAR22N</strain>
    </source>
</reference>
<dbReference type="GO" id="GO:0046872">
    <property type="term" value="F:metal ion binding"/>
    <property type="evidence" value="ECO:0007669"/>
    <property type="project" value="UniProtKB-UniRule"/>
</dbReference>
<dbReference type="CDD" id="cd00887">
    <property type="entry name" value="MoeA"/>
    <property type="match status" value="1"/>
</dbReference>
<name>A0A5S5MDU7_9BACT</name>
<comment type="catalytic activity">
    <reaction evidence="5">
        <text>adenylyl-molybdopterin + molybdate = Mo-molybdopterin + AMP + H(+)</text>
        <dbReference type="Rhea" id="RHEA:35047"/>
        <dbReference type="ChEBI" id="CHEBI:15378"/>
        <dbReference type="ChEBI" id="CHEBI:36264"/>
        <dbReference type="ChEBI" id="CHEBI:62727"/>
        <dbReference type="ChEBI" id="CHEBI:71302"/>
        <dbReference type="ChEBI" id="CHEBI:456215"/>
        <dbReference type="EC" id="2.10.1.1"/>
    </reaction>
</comment>
<accession>A0A5S5MDU7</accession>
<comment type="pathway">
    <text evidence="2 6">Cofactor biosynthesis; molybdopterin biosynthesis.</text>
</comment>
<keyword evidence="6" id="KW-0500">Molybdenum</keyword>
<evidence type="ECO:0000259" key="7">
    <source>
        <dbReference type="SMART" id="SM00852"/>
    </source>
</evidence>
<dbReference type="Gene3D" id="2.170.190.11">
    <property type="entry name" value="Molybdopterin biosynthesis moea protein, domain 3"/>
    <property type="match status" value="1"/>
</dbReference>
<keyword evidence="6" id="KW-0808">Transferase</keyword>
<dbReference type="InterPro" id="IPR024370">
    <property type="entry name" value="PBP_domain"/>
</dbReference>
<gene>
    <name evidence="8" type="ORF">FIM25_12645</name>
</gene>
<dbReference type="Proteomes" id="UP000321899">
    <property type="component" value="Unassembled WGS sequence"/>
</dbReference>
<dbReference type="PANTHER" id="PTHR10192">
    <property type="entry name" value="MOLYBDOPTERIN BIOSYNTHESIS PROTEIN"/>
    <property type="match status" value="1"/>
</dbReference>
<dbReference type="PANTHER" id="PTHR10192:SF16">
    <property type="entry name" value="MOLYBDOPTERIN MOLYBDENUMTRANSFERASE"/>
    <property type="match status" value="1"/>
</dbReference>
<dbReference type="GO" id="GO:0006777">
    <property type="term" value="P:Mo-molybdopterin cofactor biosynthetic process"/>
    <property type="evidence" value="ECO:0007669"/>
    <property type="project" value="UniProtKB-UniRule"/>
</dbReference>
<dbReference type="InterPro" id="IPR005111">
    <property type="entry name" value="MoeA_C_domain_IV"/>
</dbReference>
<keyword evidence="6" id="KW-0479">Metal-binding</keyword>
<comment type="cofactor">
    <cofactor evidence="6">
        <name>Mg(2+)</name>
        <dbReference type="ChEBI" id="CHEBI:18420"/>
    </cofactor>
</comment>
<dbReference type="SUPFAM" id="SSF53850">
    <property type="entry name" value="Periplasmic binding protein-like II"/>
    <property type="match status" value="1"/>
</dbReference>
<dbReference type="SUPFAM" id="SSF53218">
    <property type="entry name" value="Molybdenum cofactor biosynthesis proteins"/>
    <property type="match status" value="1"/>
</dbReference>
<dbReference type="SUPFAM" id="SSF63882">
    <property type="entry name" value="MoeA N-terminal region -like"/>
    <property type="match status" value="1"/>
</dbReference>
<comment type="function">
    <text evidence="1 6">Catalyzes the insertion of molybdate into adenylated molybdopterin with the concomitant release of AMP.</text>
</comment>
<dbReference type="Pfam" id="PF03454">
    <property type="entry name" value="MoeA_C"/>
    <property type="match status" value="1"/>
</dbReference>
<feature type="domain" description="MoaB/Mog" evidence="7">
    <location>
        <begin position="176"/>
        <end position="318"/>
    </location>
</feature>
<dbReference type="SMART" id="SM00852">
    <property type="entry name" value="MoCF_biosynth"/>
    <property type="match status" value="1"/>
</dbReference>
<evidence type="ECO:0000256" key="3">
    <source>
        <dbReference type="ARBA" id="ARBA00010763"/>
    </source>
</evidence>
<evidence type="ECO:0000313" key="9">
    <source>
        <dbReference type="Proteomes" id="UP000321899"/>
    </source>
</evidence>
<dbReference type="InterPro" id="IPR038987">
    <property type="entry name" value="MoeA-like"/>
</dbReference>
<dbReference type="Gene3D" id="2.40.340.10">
    <property type="entry name" value="MoeA, C-terminal, domain IV"/>
    <property type="match status" value="1"/>
</dbReference>
<dbReference type="InterPro" id="IPR036688">
    <property type="entry name" value="MoeA_C_domain_IV_sf"/>
</dbReference>
<proteinExistence type="inferred from homology"/>
<protein>
    <recommendedName>
        <fullName evidence="6">Molybdopterin molybdenumtransferase</fullName>
        <ecNumber evidence="6">2.10.1.1</ecNumber>
    </recommendedName>
</protein>